<feature type="chain" id="PRO_5021740521" description="peptidylprolyl isomerase" evidence="6">
    <location>
        <begin position="33"/>
        <end position="295"/>
    </location>
</feature>
<dbReference type="EMBL" id="VJNB01000004">
    <property type="protein sequence ID" value="TSE20198.1"/>
    <property type="molecule type" value="Genomic_DNA"/>
</dbReference>
<comment type="catalytic activity">
    <reaction evidence="1">
        <text>[protein]-peptidylproline (omega=180) = [protein]-peptidylproline (omega=0)</text>
        <dbReference type="Rhea" id="RHEA:16237"/>
        <dbReference type="Rhea" id="RHEA-COMP:10747"/>
        <dbReference type="Rhea" id="RHEA-COMP:10748"/>
        <dbReference type="ChEBI" id="CHEBI:83833"/>
        <dbReference type="ChEBI" id="CHEBI:83834"/>
        <dbReference type="EC" id="5.2.1.8"/>
    </reaction>
</comment>
<feature type="domain" description="PpiC" evidence="7">
    <location>
        <begin position="145"/>
        <end position="239"/>
    </location>
</feature>
<comment type="similarity">
    <text evidence="2">Belongs to the PpiC/parvulin rotamase family.</text>
</comment>
<evidence type="ECO:0000259" key="7">
    <source>
        <dbReference type="PROSITE" id="PS50198"/>
    </source>
</evidence>
<comment type="caution">
    <text evidence="8">The sequence shown here is derived from an EMBL/GenBank/DDBJ whole genome shotgun (WGS) entry which is preliminary data.</text>
</comment>
<proteinExistence type="inferred from homology"/>
<sequence>MASYGRFHCRYARRCVLALAAWGLAGSAAAQALLTHPQAVVEAADLQAEWARLPTAQAQAAQASARAIGAQAEALLVRRVLARRAETEGLMDDPLVQRQVQLARERALSDAWLARLDGRSAANAQALEDYARAIYTAQPQRFTVPEQVRVRHILLQGDDAEVRARQLLDQLRAGADFVALAREHSRDPGSAANGGDLGFFGRGRMVPEFEQAAFALQQPGDLSEPVRTSFGVHILRLEQRRQAGRVPFEEVRAQLMEEAAQALRQQARAEVRDAILRDAKPDVAAVEGLVQPAGR</sequence>
<feature type="signal peptide" evidence="6">
    <location>
        <begin position="1"/>
        <end position="32"/>
    </location>
</feature>
<evidence type="ECO:0000256" key="3">
    <source>
        <dbReference type="ARBA" id="ARBA00013194"/>
    </source>
</evidence>
<dbReference type="PROSITE" id="PS50198">
    <property type="entry name" value="PPIC_PPIASE_2"/>
    <property type="match status" value="1"/>
</dbReference>
<dbReference type="AlphaFoldDB" id="A0A554W9F0"/>
<accession>A0A554W9F0</accession>
<protein>
    <recommendedName>
        <fullName evidence="3">peptidylprolyl isomerase</fullName>
        <ecNumber evidence="3">5.2.1.8</ecNumber>
    </recommendedName>
</protein>
<evidence type="ECO:0000313" key="9">
    <source>
        <dbReference type="Proteomes" id="UP000315736"/>
    </source>
</evidence>
<reference evidence="8 9" key="1">
    <citation type="submission" date="2019-07" db="EMBL/GenBank/DDBJ databases">
        <title>Tepidimonas alkaliphilus YIM 72238 draft genome.</title>
        <authorList>
            <person name="Da Costa M.S."/>
            <person name="Froufe H.J.C."/>
            <person name="Egas C."/>
            <person name="Albuquerque L."/>
        </authorList>
    </citation>
    <scope>NUCLEOTIDE SEQUENCE [LARGE SCALE GENOMIC DNA]</scope>
    <source>
        <strain evidence="8 9">YIM 72238</strain>
    </source>
</reference>
<keyword evidence="6" id="KW-0732">Signal</keyword>
<dbReference type="EC" id="5.2.1.8" evidence="3"/>
<dbReference type="GO" id="GO:0003755">
    <property type="term" value="F:peptidyl-prolyl cis-trans isomerase activity"/>
    <property type="evidence" value="ECO:0007669"/>
    <property type="project" value="UniProtKB-KW"/>
</dbReference>
<dbReference type="Proteomes" id="UP000315736">
    <property type="component" value="Unassembled WGS sequence"/>
</dbReference>
<evidence type="ECO:0000313" key="8">
    <source>
        <dbReference type="EMBL" id="TSE20198.1"/>
    </source>
</evidence>
<name>A0A554W9F0_9BURK</name>
<dbReference type="PANTHER" id="PTHR47245:SF2">
    <property type="entry name" value="PEPTIDYL-PROLYL CIS-TRANS ISOMERASE HP_0175-RELATED"/>
    <property type="match status" value="1"/>
</dbReference>
<dbReference type="PANTHER" id="PTHR47245">
    <property type="entry name" value="PEPTIDYLPROLYL ISOMERASE"/>
    <property type="match status" value="1"/>
</dbReference>
<keyword evidence="5 8" id="KW-0413">Isomerase</keyword>
<keyword evidence="9" id="KW-1185">Reference proteome</keyword>
<evidence type="ECO:0000256" key="6">
    <source>
        <dbReference type="SAM" id="SignalP"/>
    </source>
</evidence>
<keyword evidence="4 5" id="KW-0697">Rotamase</keyword>
<evidence type="ECO:0000256" key="5">
    <source>
        <dbReference type="PROSITE-ProRule" id="PRU00278"/>
    </source>
</evidence>
<dbReference type="Gene3D" id="3.10.50.40">
    <property type="match status" value="1"/>
</dbReference>
<evidence type="ECO:0000256" key="2">
    <source>
        <dbReference type="ARBA" id="ARBA00007656"/>
    </source>
</evidence>
<gene>
    <name evidence="8" type="primary">cbf2</name>
    <name evidence="8" type="ORF">Talka_01093</name>
</gene>
<organism evidence="8 9">
    <name type="scientific">Tepidimonas alkaliphilus</name>
    <dbReference type="NCBI Taxonomy" id="2588942"/>
    <lineage>
        <taxon>Bacteria</taxon>
        <taxon>Pseudomonadati</taxon>
        <taxon>Pseudomonadota</taxon>
        <taxon>Betaproteobacteria</taxon>
        <taxon>Burkholderiales</taxon>
        <taxon>Tepidimonas</taxon>
    </lineage>
</organism>
<dbReference type="InterPro" id="IPR000297">
    <property type="entry name" value="PPIase_PpiC"/>
</dbReference>
<dbReference type="SUPFAM" id="SSF54534">
    <property type="entry name" value="FKBP-like"/>
    <property type="match status" value="1"/>
</dbReference>
<dbReference type="Pfam" id="PF00639">
    <property type="entry name" value="Rotamase"/>
    <property type="match status" value="1"/>
</dbReference>
<evidence type="ECO:0000256" key="4">
    <source>
        <dbReference type="ARBA" id="ARBA00023110"/>
    </source>
</evidence>
<dbReference type="InterPro" id="IPR046357">
    <property type="entry name" value="PPIase_dom_sf"/>
</dbReference>
<evidence type="ECO:0000256" key="1">
    <source>
        <dbReference type="ARBA" id="ARBA00000971"/>
    </source>
</evidence>
<dbReference type="InterPro" id="IPR050245">
    <property type="entry name" value="PrsA_foldase"/>
</dbReference>